<evidence type="ECO:0000313" key="2">
    <source>
        <dbReference type="Proteomes" id="UP000321595"/>
    </source>
</evidence>
<sequence length="160" mass="17899">MTHKWLVEKEEWVGPIRERFGLPVDFFDDFVLLQLGSKTLNIANSDIMLIEKPEPASIGMPFLHIKMASPKLTSAAAMWLGPHCTRSVVKLNTEEANAFLRRETNVIDLQHAQEIGRGYVMVRHGQDVLGLGFLWDGARAGEVESFVPRAWAIGEDASIV</sequence>
<dbReference type="RefSeq" id="WP_146957852.1">
    <property type="nucleotide sequence ID" value="NZ_CP042467.1"/>
</dbReference>
<dbReference type="KEGG" id="bbae:FRD01_04015"/>
<proteinExistence type="predicted"/>
<dbReference type="AlphaFoldDB" id="A0A5B8XS22"/>
<dbReference type="Proteomes" id="UP000321595">
    <property type="component" value="Chromosome"/>
</dbReference>
<protein>
    <recommendedName>
        <fullName evidence="3">rRNA small subunit methyltransferase F RNA-binding PUA-like domain-containing protein</fullName>
    </recommendedName>
</protein>
<reference evidence="1 2" key="1">
    <citation type="submission" date="2019-08" db="EMBL/GenBank/DDBJ databases">
        <authorList>
            <person name="Liang Q."/>
        </authorList>
    </citation>
    <scope>NUCLEOTIDE SEQUENCE [LARGE SCALE GENOMIC DNA]</scope>
    <source>
        <strain evidence="1 2">V1718</strain>
    </source>
</reference>
<dbReference type="OrthoDB" id="5506293at2"/>
<gene>
    <name evidence="1" type="ORF">FRD01_04015</name>
</gene>
<evidence type="ECO:0000313" key="1">
    <source>
        <dbReference type="EMBL" id="QED26426.1"/>
    </source>
</evidence>
<organism evidence="1 2">
    <name type="scientific">Microvenator marinus</name>
    <dbReference type="NCBI Taxonomy" id="2600177"/>
    <lineage>
        <taxon>Bacteria</taxon>
        <taxon>Deltaproteobacteria</taxon>
        <taxon>Bradymonadales</taxon>
        <taxon>Microvenatoraceae</taxon>
        <taxon>Microvenator</taxon>
    </lineage>
</organism>
<accession>A0A5B8XS22</accession>
<name>A0A5B8XS22_9DELT</name>
<evidence type="ECO:0008006" key="3">
    <source>
        <dbReference type="Google" id="ProtNLM"/>
    </source>
</evidence>
<dbReference type="EMBL" id="CP042467">
    <property type="protein sequence ID" value="QED26426.1"/>
    <property type="molecule type" value="Genomic_DNA"/>
</dbReference>
<keyword evidence="2" id="KW-1185">Reference proteome</keyword>